<gene>
    <name evidence="1" type="ORF">GK091_15965</name>
</gene>
<evidence type="ECO:0000313" key="1">
    <source>
        <dbReference type="EMBL" id="NEU68387.1"/>
    </source>
</evidence>
<dbReference type="Proteomes" id="UP000477386">
    <property type="component" value="Unassembled WGS sequence"/>
</dbReference>
<name>A0A6M0IKI0_9BACT</name>
<keyword evidence="2" id="KW-1185">Reference proteome</keyword>
<accession>A0A6M0IKI0</accession>
<organism evidence="1 2">
    <name type="scientific">Spirosoma agri</name>
    <dbReference type="NCBI Taxonomy" id="1987381"/>
    <lineage>
        <taxon>Bacteria</taxon>
        <taxon>Pseudomonadati</taxon>
        <taxon>Bacteroidota</taxon>
        <taxon>Cytophagia</taxon>
        <taxon>Cytophagales</taxon>
        <taxon>Cytophagaceae</taxon>
        <taxon>Spirosoma</taxon>
    </lineage>
</organism>
<evidence type="ECO:0000313" key="2">
    <source>
        <dbReference type="Proteomes" id="UP000477386"/>
    </source>
</evidence>
<reference evidence="1 2" key="1">
    <citation type="submission" date="2020-02" db="EMBL/GenBank/DDBJ databases">
        <title>Draft genome sequence of two Spirosoma agri KCTC 52727 and Spirosoma terrae KCTC 52035.</title>
        <authorList>
            <person name="Rojas J."/>
            <person name="Ambika Manirajan B."/>
            <person name="Ratering S."/>
            <person name="Suarez C."/>
            <person name="Schnell S."/>
        </authorList>
    </citation>
    <scope>NUCLEOTIDE SEQUENCE [LARGE SCALE GENOMIC DNA]</scope>
    <source>
        <strain evidence="1 2">KCTC 52727</strain>
    </source>
</reference>
<protein>
    <submittedName>
        <fullName evidence="1">Uncharacterized protein</fullName>
    </submittedName>
</protein>
<dbReference type="EMBL" id="JAAGNZ010000001">
    <property type="protein sequence ID" value="NEU68387.1"/>
    <property type="molecule type" value="Genomic_DNA"/>
</dbReference>
<dbReference type="AlphaFoldDB" id="A0A6M0IKI0"/>
<comment type="caution">
    <text evidence="1">The sequence shown here is derived from an EMBL/GenBank/DDBJ whole genome shotgun (WGS) entry which is preliminary data.</text>
</comment>
<sequence length="95" mass="10191">MKLMVGEIKEITLSSRGDGSRQLIGTSDNQEVVEVSRPELAPAVDTLKQANSKPAIFQLKGITVGTANVVFTEKQPAETGSGQVKKTYVVQVMSK</sequence>
<proteinExistence type="predicted"/>